<sequence length="258" mass="27957">MIWKRFALVLVLVLLALGGAVWWTSQMRPDEKMMDAGLPPLCSDREFEGDTFVVCAVDLSNYSIHLALKGSDGKPYEHLDRLPKPFVMAMNAGMYHADYSPVGLYVENGKELSALNTDSGDGNFFMKPNGVFFIDEDGQPGVLETGAYAAADIRPRVATQSGPMVVIDGDVHSRFEPDGQSKYIRNGVGVDEKGRVVLAISRGPVSLGRFARLFRDALGCRNALFFDGGISALYDGARYVVGGEEPAGPMLIVQSRGG</sequence>
<evidence type="ECO:0000313" key="2">
    <source>
        <dbReference type="EMBL" id="RFC65741.1"/>
    </source>
</evidence>
<protein>
    <recommendedName>
        <fullName evidence="1">Phosphodiester glycosidase domain-containing protein</fullName>
    </recommendedName>
</protein>
<reference evidence="3" key="1">
    <citation type="submission" date="2018-08" db="EMBL/GenBank/DDBJ databases">
        <authorList>
            <person name="Im W.T."/>
        </authorList>
    </citation>
    <scope>NUCLEOTIDE SEQUENCE [LARGE SCALE GENOMIC DNA]</scope>
    <source>
        <strain evidence="3">LA-28</strain>
    </source>
</reference>
<evidence type="ECO:0000313" key="3">
    <source>
        <dbReference type="Proteomes" id="UP000262379"/>
    </source>
</evidence>
<keyword evidence="3" id="KW-1185">Reference proteome</keyword>
<dbReference type="Pfam" id="PF09992">
    <property type="entry name" value="NAGPA"/>
    <property type="match status" value="1"/>
</dbReference>
<dbReference type="AlphaFoldDB" id="A0A371X970"/>
<dbReference type="Proteomes" id="UP000262379">
    <property type="component" value="Unassembled WGS sequence"/>
</dbReference>
<dbReference type="EMBL" id="QURN01000014">
    <property type="protein sequence ID" value="RFC65741.1"/>
    <property type="molecule type" value="Genomic_DNA"/>
</dbReference>
<feature type="domain" description="Phosphodiester glycosidase" evidence="1">
    <location>
        <begin position="87"/>
        <end position="232"/>
    </location>
</feature>
<evidence type="ECO:0000259" key="1">
    <source>
        <dbReference type="Pfam" id="PF09992"/>
    </source>
</evidence>
<name>A0A371X970_9HYPH</name>
<gene>
    <name evidence="2" type="ORF">DY251_17040</name>
</gene>
<accession>A0A371X970</accession>
<dbReference type="InterPro" id="IPR018711">
    <property type="entry name" value="NAGPA"/>
</dbReference>
<organism evidence="2 3">
    <name type="scientific">Mesorhizobium denitrificans</name>
    <dbReference type="NCBI Taxonomy" id="2294114"/>
    <lineage>
        <taxon>Bacteria</taxon>
        <taxon>Pseudomonadati</taxon>
        <taxon>Pseudomonadota</taxon>
        <taxon>Alphaproteobacteria</taxon>
        <taxon>Hyphomicrobiales</taxon>
        <taxon>Phyllobacteriaceae</taxon>
        <taxon>Mesorhizobium</taxon>
    </lineage>
</organism>
<proteinExistence type="predicted"/>
<dbReference type="RefSeq" id="WP_116625112.1">
    <property type="nucleotide sequence ID" value="NZ_QURN01000014.1"/>
</dbReference>
<comment type="caution">
    <text evidence="2">The sequence shown here is derived from an EMBL/GenBank/DDBJ whole genome shotgun (WGS) entry which is preliminary data.</text>
</comment>